<reference evidence="1 2" key="1">
    <citation type="journal article" date="2011" name="J. Bacteriol.">
        <title>Complete genome sequence of Amycolicicoccus subflavus DQS3-9A1T, an actinomycete isolated from crude oil-polluted soil.</title>
        <authorList>
            <person name="Cai M."/>
            <person name="Chen W.M."/>
            <person name="Nie Y."/>
            <person name="Chi C.Q."/>
            <person name="Wang Y.N."/>
            <person name="Tang Y.Q."/>
            <person name="Li G.Y."/>
            <person name="Wu X.L."/>
        </authorList>
    </citation>
    <scope>NUCLEOTIDE SEQUENCE [LARGE SCALE GENOMIC DNA]</scope>
    <source>
        <strain evidence="2">DSM 45089 / DQS3-9A1</strain>
    </source>
</reference>
<keyword evidence="2" id="KW-1185">Reference proteome</keyword>
<dbReference type="Proteomes" id="UP000009235">
    <property type="component" value="Chromosome"/>
</dbReference>
<gene>
    <name evidence="1" type="ordered locus">AS9A_2843</name>
</gene>
<sequence length="111" mass="12016">MGKLVRDKIPELIRASGRMPTVRVLNDNEFAEALHDKLIEEVAELREAATSIDCLAEASDVLEVLKAVVGLHGFDIDDVVRAAAQKATDRGSFADRLYLDGSSHTRGHCGG</sequence>
<dbReference type="HOGENOM" id="CLU_142081_1_0_11"/>
<dbReference type="InterPro" id="IPR038735">
    <property type="entry name" value="MSMEG_1276-like_NTP-PPase_dom"/>
</dbReference>
<dbReference type="SUPFAM" id="SSF101386">
    <property type="entry name" value="all-alpha NTP pyrophosphatases"/>
    <property type="match status" value="1"/>
</dbReference>
<dbReference type="CDD" id="cd11532">
    <property type="entry name" value="NTP-PPase_COG4997"/>
    <property type="match status" value="1"/>
</dbReference>
<evidence type="ECO:0000313" key="1">
    <source>
        <dbReference type="EMBL" id="AEF41290.1"/>
    </source>
</evidence>
<keyword evidence="1" id="KW-0378">Hydrolase</keyword>
<dbReference type="EMBL" id="CP002786">
    <property type="protein sequence ID" value="AEF41290.1"/>
    <property type="molecule type" value="Genomic_DNA"/>
</dbReference>
<accession>F6EJ58</accession>
<dbReference type="STRING" id="443218.AS9A_2843"/>
<evidence type="ECO:0000313" key="2">
    <source>
        <dbReference type="Proteomes" id="UP000009235"/>
    </source>
</evidence>
<dbReference type="eggNOG" id="COG4997">
    <property type="taxonomic scope" value="Bacteria"/>
</dbReference>
<dbReference type="RefSeq" id="WP_013807639.1">
    <property type="nucleotide sequence ID" value="NC_015564.1"/>
</dbReference>
<dbReference type="KEGG" id="asd:AS9A_2843"/>
<name>F6EJ58_HOYSD</name>
<proteinExistence type="predicted"/>
<organism evidence="1 2">
    <name type="scientific">Hoyosella subflava (strain DSM 45089 / JCM 17490 / NBRC 109087 / DQS3-9A1)</name>
    <name type="common">Amycolicicoccus subflavus</name>
    <dbReference type="NCBI Taxonomy" id="443218"/>
    <lineage>
        <taxon>Bacteria</taxon>
        <taxon>Bacillati</taxon>
        <taxon>Actinomycetota</taxon>
        <taxon>Actinomycetes</taxon>
        <taxon>Mycobacteriales</taxon>
        <taxon>Hoyosellaceae</taxon>
        <taxon>Hoyosella</taxon>
    </lineage>
</organism>
<dbReference type="GO" id="GO:0016787">
    <property type="term" value="F:hydrolase activity"/>
    <property type="evidence" value="ECO:0007669"/>
    <property type="project" value="UniProtKB-KW"/>
</dbReference>
<protein>
    <submittedName>
        <fullName evidence="1">Phosphoribosyl-ATP pyrophosphohydrolase</fullName>
    </submittedName>
</protein>
<dbReference type="OrthoDB" id="9813491at2"/>
<dbReference type="AlphaFoldDB" id="F6EJ58"/>